<evidence type="ECO:0000256" key="1">
    <source>
        <dbReference type="SAM" id="Phobius"/>
    </source>
</evidence>
<dbReference type="EMBL" id="LUAY01004920">
    <property type="protein sequence ID" value="KYB45425.1"/>
    <property type="molecule type" value="Genomic_DNA"/>
</dbReference>
<proteinExistence type="predicted"/>
<keyword evidence="1" id="KW-0812">Transmembrane</keyword>
<accession>A0A656Z7B1</accession>
<evidence type="ECO:0000313" key="2">
    <source>
        <dbReference type="EMBL" id="KYB45425.1"/>
    </source>
</evidence>
<organism evidence="2">
    <name type="scientific">Brucella anthropi</name>
    <name type="common">Ochrobactrum anthropi</name>
    <dbReference type="NCBI Taxonomy" id="529"/>
    <lineage>
        <taxon>Bacteria</taxon>
        <taxon>Pseudomonadati</taxon>
        <taxon>Pseudomonadota</taxon>
        <taxon>Alphaproteobacteria</taxon>
        <taxon>Hyphomicrobiales</taxon>
        <taxon>Brucellaceae</taxon>
        <taxon>Brucella/Ochrobactrum group</taxon>
        <taxon>Brucella</taxon>
    </lineage>
</organism>
<comment type="caution">
    <text evidence="2">The sequence shown here is derived from an EMBL/GenBank/DDBJ whole genome shotgun (WGS) entry which is preliminary data.</text>
</comment>
<name>A0A656Z7B1_BRUAN</name>
<dbReference type="AlphaFoldDB" id="A0A656Z7B1"/>
<protein>
    <submittedName>
        <fullName evidence="2">Uncharacterized protein</fullName>
    </submittedName>
</protein>
<keyword evidence="1" id="KW-1133">Transmembrane helix</keyword>
<reference evidence="2" key="1">
    <citation type="submission" date="2016-02" db="EMBL/GenBank/DDBJ databases">
        <title>Genomic sequences of Ochrobactrum anthropi.</title>
        <authorList>
            <person name="Chudasama K.S."/>
            <person name="Thaker V.S."/>
        </authorList>
    </citation>
    <scope>NUCLEOTIDE SEQUENCE [LARGE SCALE GENOMIC DNA]</scope>
    <source>
        <strain evidence="2">SUBG007</strain>
    </source>
</reference>
<keyword evidence="1" id="KW-0472">Membrane</keyword>
<gene>
    <name evidence="2" type="ORF">AB664_40890</name>
</gene>
<feature type="transmembrane region" description="Helical" evidence="1">
    <location>
        <begin position="43"/>
        <end position="64"/>
    </location>
</feature>
<sequence length="72" mass="6632">MCADFSGGGGPLCGGGGGGVPGASVDGGAGGLGGSCASAELEIIASAAAAIRTIFIALLLGVFAQEKHADEP</sequence>